<feature type="compositionally biased region" description="Basic residues" evidence="1">
    <location>
        <begin position="1"/>
        <end position="11"/>
    </location>
</feature>
<protein>
    <submittedName>
        <fullName evidence="2">Uncharacterized protein</fullName>
    </submittedName>
</protein>
<accession>A0A834HWU1</accession>
<name>A0A834HWU1_RHYFE</name>
<evidence type="ECO:0000256" key="1">
    <source>
        <dbReference type="SAM" id="MobiDB-lite"/>
    </source>
</evidence>
<dbReference type="Proteomes" id="UP000625711">
    <property type="component" value="Unassembled WGS sequence"/>
</dbReference>
<dbReference type="AlphaFoldDB" id="A0A834HWU1"/>
<proteinExistence type="predicted"/>
<feature type="region of interest" description="Disordered" evidence="1">
    <location>
        <begin position="1"/>
        <end position="66"/>
    </location>
</feature>
<comment type="caution">
    <text evidence="2">The sequence shown here is derived from an EMBL/GenBank/DDBJ whole genome shotgun (WGS) entry which is preliminary data.</text>
</comment>
<keyword evidence="3" id="KW-1185">Reference proteome</keyword>
<evidence type="ECO:0000313" key="3">
    <source>
        <dbReference type="Proteomes" id="UP000625711"/>
    </source>
</evidence>
<evidence type="ECO:0000313" key="2">
    <source>
        <dbReference type="EMBL" id="KAF7268658.1"/>
    </source>
</evidence>
<dbReference type="EMBL" id="JAACXV010014312">
    <property type="protein sequence ID" value="KAF7268658.1"/>
    <property type="molecule type" value="Genomic_DNA"/>
</dbReference>
<organism evidence="2 3">
    <name type="scientific">Rhynchophorus ferrugineus</name>
    <name type="common">Red palm weevil</name>
    <name type="synonym">Curculio ferrugineus</name>
    <dbReference type="NCBI Taxonomy" id="354439"/>
    <lineage>
        <taxon>Eukaryota</taxon>
        <taxon>Metazoa</taxon>
        <taxon>Ecdysozoa</taxon>
        <taxon>Arthropoda</taxon>
        <taxon>Hexapoda</taxon>
        <taxon>Insecta</taxon>
        <taxon>Pterygota</taxon>
        <taxon>Neoptera</taxon>
        <taxon>Endopterygota</taxon>
        <taxon>Coleoptera</taxon>
        <taxon>Polyphaga</taxon>
        <taxon>Cucujiformia</taxon>
        <taxon>Curculionidae</taxon>
        <taxon>Dryophthorinae</taxon>
        <taxon>Rhynchophorus</taxon>
    </lineage>
</organism>
<sequence>METKRALKRQNRQFSRQDPAGNAGFDSFNRTRTSPDYRRRIPPDPVAGRDDVYSIGDRVGRDLGRQ</sequence>
<feature type="compositionally biased region" description="Basic and acidic residues" evidence="1">
    <location>
        <begin position="33"/>
        <end position="66"/>
    </location>
</feature>
<gene>
    <name evidence="2" type="ORF">GWI33_018251</name>
</gene>
<reference evidence="2" key="1">
    <citation type="submission" date="2020-08" db="EMBL/GenBank/DDBJ databases">
        <title>Genome sequencing and assembly of the red palm weevil Rhynchophorus ferrugineus.</title>
        <authorList>
            <person name="Dias G.B."/>
            <person name="Bergman C.M."/>
            <person name="Manee M."/>
        </authorList>
    </citation>
    <scope>NUCLEOTIDE SEQUENCE</scope>
    <source>
        <strain evidence="2">AA-2017</strain>
        <tissue evidence="2">Whole larva</tissue>
    </source>
</reference>